<reference evidence="6" key="1">
    <citation type="journal article" date="2013" name="Science">
        <title>Gene transfer from bacteria and archaea facilitated evolution of an extremophilic eukaryote.</title>
        <authorList>
            <person name="Schonknecht G."/>
            <person name="Chen W.H."/>
            <person name="Ternes C.M."/>
            <person name="Barbier G.G."/>
            <person name="Shrestha R.P."/>
            <person name="Stanke M."/>
            <person name="Brautigam A."/>
            <person name="Baker B.J."/>
            <person name="Banfield J.F."/>
            <person name="Garavito R.M."/>
            <person name="Carr K."/>
            <person name="Wilkerson C."/>
            <person name="Rensing S.A."/>
            <person name="Gagneul D."/>
            <person name="Dickenson N.E."/>
            <person name="Oesterhelt C."/>
            <person name="Lercher M.J."/>
            <person name="Weber A.P."/>
        </authorList>
    </citation>
    <scope>NUCLEOTIDE SEQUENCE [LARGE SCALE GENOMIC DNA]</scope>
    <source>
        <strain evidence="6">074W</strain>
    </source>
</reference>
<evidence type="ECO:0000259" key="4">
    <source>
        <dbReference type="Pfam" id="PF12850"/>
    </source>
</evidence>
<dbReference type="NCBIfam" id="TIGR00040">
    <property type="entry name" value="yfcE"/>
    <property type="match status" value="1"/>
</dbReference>
<evidence type="ECO:0000256" key="2">
    <source>
        <dbReference type="ARBA" id="ARBA00017767"/>
    </source>
</evidence>
<dbReference type="OrthoDB" id="10258130at2759"/>
<proteinExistence type="inferred from homology"/>
<dbReference type="Proteomes" id="UP000030680">
    <property type="component" value="Unassembled WGS sequence"/>
</dbReference>
<keyword evidence="6" id="KW-1185">Reference proteome</keyword>
<dbReference type="RefSeq" id="XP_005707564.1">
    <property type="nucleotide sequence ID" value="XM_005707507.1"/>
</dbReference>
<name>M2Y5B0_GALSU</name>
<organism evidence="5 6">
    <name type="scientific">Galdieria sulphuraria</name>
    <name type="common">Red alga</name>
    <dbReference type="NCBI Taxonomy" id="130081"/>
    <lineage>
        <taxon>Eukaryota</taxon>
        <taxon>Rhodophyta</taxon>
        <taxon>Bangiophyceae</taxon>
        <taxon>Galdieriales</taxon>
        <taxon>Galdieriaceae</taxon>
        <taxon>Galdieria</taxon>
    </lineage>
</organism>
<dbReference type="Gene3D" id="3.60.21.10">
    <property type="match status" value="1"/>
</dbReference>
<dbReference type="InterPro" id="IPR000979">
    <property type="entry name" value="Phosphodiesterase_MJ0936/Vps29"/>
</dbReference>
<dbReference type="GeneID" id="17089728"/>
<sequence>MVLVLTIGDLHIPNRVAAVPLKFRELLVPGKIQRVLCTGNLCDKETEEFLKVICPEIQIVKGDMDDVQSEYPERCVTNVGQLSFGLCHGHQLIPWNDPNSLASLRRFAWRIILFNLAYSKHRDMGVDVLVVGHSHSLKMTETVDGGLIIDPGTATGAPVAYSLEPKRPSFVLLDVQGTKIIAYTYEIYGEDIKVDRVVFERLANTTFQ</sequence>
<evidence type="ECO:0000313" key="6">
    <source>
        <dbReference type="Proteomes" id="UP000030680"/>
    </source>
</evidence>
<evidence type="ECO:0000313" key="5">
    <source>
        <dbReference type="EMBL" id="EME31044.1"/>
    </source>
</evidence>
<dbReference type="InterPro" id="IPR024654">
    <property type="entry name" value="Calcineurin-like_PHP_lpxH"/>
</dbReference>
<dbReference type="Pfam" id="PF12850">
    <property type="entry name" value="Metallophos_2"/>
    <property type="match status" value="1"/>
</dbReference>
<dbReference type="SUPFAM" id="SSF56300">
    <property type="entry name" value="Metallo-dependent phosphatases"/>
    <property type="match status" value="1"/>
</dbReference>
<evidence type="ECO:0000256" key="3">
    <source>
        <dbReference type="RuleBase" id="RU362040"/>
    </source>
</evidence>
<dbReference type="InterPro" id="IPR029052">
    <property type="entry name" value="Metallo-depent_PP-like"/>
</dbReference>
<dbReference type="STRING" id="130081.M2Y5B0"/>
<dbReference type="AlphaFoldDB" id="M2Y5B0"/>
<dbReference type="EMBL" id="KB454495">
    <property type="protein sequence ID" value="EME31044.1"/>
    <property type="molecule type" value="Genomic_DNA"/>
</dbReference>
<comment type="similarity">
    <text evidence="1 3">Belongs to the VPS29 family.</text>
</comment>
<feature type="domain" description="Calcineurin-like phosphoesterase" evidence="4">
    <location>
        <begin position="4"/>
        <end position="176"/>
    </location>
</feature>
<accession>M2Y5B0</accession>
<dbReference type="Gramene" id="EME31044">
    <property type="protein sequence ID" value="EME31044"/>
    <property type="gene ID" value="Gasu_18010"/>
</dbReference>
<protein>
    <recommendedName>
        <fullName evidence="2 3">Vacuolar protein sorting-associated protein 29</fullName>
    </recommendedName>
</protein>
<dbReference type="eggNOG" id="KOG3325">
    <property type="taxonomic scope" value="Eukaryota"/>
</dbReference>
<dbReference type="PANTHER" id="PTHR11124">
    <property type="entry name" value="VACUOLAR SORTING PROTEIN VPS29"/>
    <property type="match status" value="1"/>
</dbReference>
<gene>
    <name evidence="5" type="ORF">Gasu_18010</name>
</gene>
<dbReference type="OMA" id="VRGNMDY"/>
<evidence type="ECO:0000256" key="1">
    <source>
        <dbReference type="ARBA" id="ARBA00005945"/>
    </source>
</evidence>